<dbReference type="OrthoDB" id="8042871at2759"/>
<protein>
    <submittedName>
        <fullName evidence="3">Uncharacterized protein</fullName>
    </submittedName>
</protein>
<evidence type="ECO:0000256" key="1">
    <source>
        <dbReference type="SAM" id="MobiDB-lite"/>
    </source>
</evidence>
<comment type="caution">
    <text evidence="3">The sequence shown here is derived from an EMBL/GenBank/DDBJ whole genome shotgun (WGS) entry which is preliminary data.</text>
</comment>
<evidence type="ECO:0000313" key="3">
    <source>
        <dbReference type="EMBL" id="TXG66083.1"/>
    </source>
</evidence>
<keyword evidence="2" id="KW-0812">Transmembrane</keyword>
<reference evidence="4" key="1">
    <citation type="journal article" date="2019" name="Gigascience">
        <title>De novo genome assembly of the endangered Acer yangbiense, a plant species with extremely small populations endemic to Yunnan Province, China.</title>
        <authorList>
            <person name="Yang J."/>
            <person name="Wariss H.M."/>
            <person name="Tao L."/>
            <person name="Zhang R."/>
            <person name="Yun Q."/>
            <person name="Hollingsworth P."/>
            <person name="Dao Z."/>
            <person name="Luo G."/>
            <person name="Guo H."/>
            <person name="Ma Y."/>
            <person name="Sun W."/>
        </authorList>
    </citation>
    <scope>NUCLEOTIDE SEQUENCE [LARGE SCALE GENOMIC DNA]</scope>
    <source>
        <strain evidence="4">cv. Malutang</strain>
    </source>
</reference>
<proteinExistence type="predicted"/>
<keyword evidence="4" id="KW-1185">Reference proteome</keyword>
<dbReference type="AlphaFoldDB" id="A0A5C7I908"/>
<feature type="transmembrane region" description="Helical" evidence="2">
    <location>
        <begin position="166"/>
        <end position="184"/>
    </location>
</feature>
<feature type="region of interest" description="Disordered" evidence="1">
    <location>
        <begin position="1"/>
        <end position="43"/>
    </location>
</feature>
<dbReference type="Proteomes" id="UP000323000">
    <property type="component" value="Chromosome 3"/>
</dbReference>
<evidence type="ECO:0000313" key="4">
    <source>
        <dbReference type="Proteomes" id="UP000323000"/>
    </source>
</evidence>
<gene>
    <name evidence="3" type="ORF">EZV62_007358</name>
</gene>
<name>A0A5C7I908_9ROSI</name>
<evidence type="ECO:0000256" key="2">
    <source>
        <dbReference type="SAM" id="Phobius"/>
    </source>
</evidence>
<keyword evidence="2" id="KW-0472">Membrane</keyword>
<sequence>MRALTIPIADNENQDPPVIDPSQTEESSGEEEISEAASSHEENLGQNLDEFKKMTIELTNAGDNEKLSDENEAILLLNSLLKSFKDVKATIKYSRSSLTLEECISALKSKDLERRIEKKDRGENLFARERQLRSSIAHNTVALFIEYCSRACGTVYRTVAALLKYIYIYIYFSFAYAWLLGFRFSNCGLNGF</sequence>
<dbReference type="EMBL" id="VAHF01000003">
    <property type="protein sequence ID" value="TXG66083.1"/>
    <property type="molecule type" value="Genomic_DNA"/>
</dbReference>
<keyword evidence="2" id="KW-1133">Transmembrane helix</keyword>
<accession>A0A5C7I908</accession>
<organism evidence="3 4">
    <name type="scientific">Acer yangbiense</name>
    <dbReference type="NCBI Taxonomy" id="1000413"/>
    <lineage>
        <taxon>Eukaryota</taxon>
        <taxon>Viridiplantae</taxon>
        <taxon>Streptophyta</taxon>
        <taxon>Embryophyta</taxon>
        <taxon>Tracheophyta</taxon>
        <taxon>Spermatophyta</taxon>
        <taxon>Magnoliopsida</taxon>
        <taxon>eudicotyledons</taxon>
        <taxon>Gunneridae</taxon>
        <taxon>Pentapetalae</taxon>
        <taxon>rosids</taxon>
        <taxon>malvids</taxon>
        <taxon>Sapindales</taxon>
        <taxon>Sapindaceae</taxon>
        <taxon>Hippocastanoideae</taxon>
        <taxon>Acereae</taxon>
        <taxon>Acer</taxon>
    </lineage>
</organism>